<feature type="transmembrane region" description="Helical" evidence="1">
    <location>
        <begin position="331"/>
        <end position="352"/>
    </location>
</feature>
<reference evidence="2 3" key="1">
    <citation type="submission" date="2018-06" db="EMBL/GenBank/DDBJ databases">
        <authorList>
            <consortium name="Pathogen Informatics"/>
            <person name="Doyle S."/>
        </authorList>
    </citation>
    <scope>NUCLEOTIDE SEQUENCE [LARGE SCALE GENOMIC DNA]</scope>
    <source>
        <strain evidence="2 3">NCTC11088</strain>
    </source>
</reference>
<protein>
    <recommendedName>
        <fullName evidence="4">ABC-2 family transporter protein</fullName>
    </recommendedName>
</protein>
<organism evidence="2 3">
    <name type="scientific">Peptoniphilus indolicus</name>
    <dbReference type="NCBI Taxonomy" id="33030"/>
    <lineage>
        <taxon>Bacteria</taxon>
        <taxon>Bacillati</taxon>
        <taxon>Bacillota</taxon>
        <taxon>Tissierellia</taxon>
        <taxon>Tissierellales</taxon>
        <taxon>Peptoniphilaceae</taxon>
        <taxon>Peptoniphilus</taxon>
    </lineage>
</organism>
<feature type="transmembrane region" description="Helical" evidence="1">
    <location>
        <begin position="214"/>
        <end position="239"/>
    </location>
</feature>
<feature type="transmembrane region" description="Helical" evidence="1">
    <location>
        <begin position="14"/>
        <end position="37"/>
    </location>
</feature>
<proteinExistence type="predicted"/>
<feature type="transmembrane region" description="Helical" evidence="1">
    <location>
        <begin position="254"/>
        <end position="276"/>
    </location>
</feature>
<feature type="transmembrane region" description="Helical" evidence="1">
    <location>
        <begin position="174"/>
        <end position="193"/>
    </location>
</feature>
<feature type="transmembrane region" description="Helical" evidence="1">
    <location>
        <begin position="283"/>
        <end position="302"/>
    </location>
</feature>
<name>A0A379DAU0_9FIRM</name>
<evidence type="ECO:0000313" key="2">
    <source>
        <dbReference type="EMBL" id="SUB75037.1"/>
    </source>
</evidence>
<evidence type="ECO:0000256" key="1">
    <source>
        <dbReference type="SAM" id="Phobius"/>
    </source>
</evidence>
<keyword evidence="1" id="KW-1133">Transmembrane helix</keyword>
<dbReference type="Proteomes" id="UP000254777">
    <property type="component" value="Unassembled WGS sequence"/>
</dbReference>
<gene>
    <name evidence="2" type="ORF">NCTC11088_00799</name>
</gene>
<sequence>MCKIKTHSLKIKKIFPIVLLIFTLISIFLANNSIGYIKSFPIKTSYDVNSLEHYKLLNKVFPRFETLSDKEKMEILNNYFKDLIKNDITLKSNEIQYIRENFINKTKYNDYEKKWDQLYKIAIENGTIEKFEKIRFDISYFSGMDLQDVQNRLYETGKNHNLSFDFAYELADKIIILWSLFIYIVVGYYFYIYRNKNSEVFIITSPYSPTKYSLCNLLKIQSTILLLASLEYIIISLIIHNKIKFDYLSAFSDYLIVLFMLIWISIIFLIGLAYFLNEISRKIYLTAPLYYSVCFAFITPTFEKNKLKVLLPHIRRDMFTLIDKKFIDLLFINRLVIFILTILLAIGTIVIFKKGYTRDSHVN</sequence>
<keyword evidence="1" id="KW-0812">Transmembrane</keyword>
<dbReference type="EMBL" id="UGTH01000001">
    <property type="protein sequence ID" value="SUB75037.1"/>
    <property type="molecule type" value="Genomic_DNA"/>
</dbReference>
<keyword evidence="1" id="KW-0472">Membrane</keyword>
<evidence type="ECO:0000313" key="3">
    <source>
        <dbReference type="Proteomes" id="UP000254777"/>
    </source>
</evidence>
<evidence type="ECO:0008006" key="4">
    <source>
        <dbReference type="Google" id="ProtNLM"/>
    </source>
</evidence>
<dbReference type="RefSeq" id="WP_115312033.1">
    <property type="nucleotide sequence ID" value="NZ_UGTH01000001.1"/>
</dbReference>
<dbReference type="AlphaFoldDB" id="A0A379DAU0"/>
<accession>A0A379DAU0</accession>